<organism evidence="3">
    <name type="scientific">Tetraselmis sp. GSL018</name>
    <dbReference type="NCBI Taxonomy" id="582737"/>
    <lineage>
        <taxon>Eukaryota</taxon>
        <taxon>Viridiplantae</taxon>
        <taxon>Chlorophyta</taxon>
        <taxon>core chlorophytes</taxon>
        <taxon>Chlorodendrophyceae</taxon>
        <taxon>Chlorodendrales</taxon>
        <taxon>Chlorodendraceae</taxon>
        <taxon>Tetraselmis</taxon>
    </lineage>
</organism>
<reference evidence="3" key="1">
    <citation type="submission" date="2014-05" db="EMBL/GenBank/DDBJ databases">
        <title>The transcriptome of the halophilic microalga Tetraselmis sp. GSL018 isolated from the Great Salt Lake, Utah.</title>
        <authorList>
            <person name="Jinkerson R.E."/>
            <person name="D'Adamo S."/>
            <person name="Posewitz M.C."/>
        </authorList>
    </citation>
    <scope>NUCLEOTIDE SEQUENCE</scope>
    <source>
        <strain evidence="3">GSL018</strain>
    </source>
</reference>
<dbReference type="EMBL" id="GBEZ01016327">
    <property type="protein sequence ID" value="JAC69911.1"/>
    <property type="molecule type" value="Transcribed_RNA"/>
</dbReference>
<name>A0A061RHB5_9CHLO</name>
<comment type="caution">
    <text evidence="1">Lacks conserved residue(s) required for the propagation of feature annotation.</text>
</comment>
<evidence type="ECO:0000259" key="2">
    <source>
        <dbReference type="PROSITE" id="PS50095"/>
    </source>
</evidence>
<feature type="non-terminal residue" evidence="3">
    <location>
        <position position="162"/>
    </location>
</feature>
<gene>
    <name evidence="3" type="ORF">TSPGSL018_5273</name>
</gene>
<dbReference type="InterPro" id="IPR001024">
    <property type="entry name" value="PLAT/LH2_dom"/>
</dbReference>
<evidence type="ECO:0000313" key="3">
    <source>
        <dbReference type="EMBL" id="JAC69911.1"/>
    </source>
</evidence>
<dbReference type="Gene3D" id="2.40.180.10">
    <property type="entry name" value="Catalase core domain"/>
    <property type="match status" value="1"/>
</dbReference>
<feature type="non-terminal residue" evidence="3">
    <location>
        <position position="1"/>
    </location>
</feature>
<dbReference type="SUPFAM" id="SSF49723">
    <property type="entry name" value="Lipase/lipooxygenase domain (PLAT/LH2 domain)"/>
    <property type="match status" value="2"/>
</dbReference>
<feature type="domain" description="PLAT" evidence="2">
    <location>
        <begin position="1"/>
        <end position="101"/>
    </location>
</feature>
<dbReference type="AlphaFoldDB" id="A0A061RHB5"/>
<dbReference type="PANTHER" id="PTHR45901:SF3">
    <property type="entry name" value="LIPOXYGENASE HOMOLOGY DOMAIN-CONTAINING PROTEIN 1"/>
    <property type="match status" value="1"/>
</dbReference>
<dbReference type="SMART" id="SM00308">
    <property type="entry name" value="LH2"/>
    <property type="match status" value="1"/>
</dbReference>
<sequence>TSAAVEVEIIGRGGAASGPFLLRPRRGRFSPGATDTCRITGTDVGDVEAIKVWHDNSGDSPKWFLEQIDLKDETTGELRYFPCKSWLSSEEGRMRRLSAMQEDPRREEEYVIEVLTADAEGAGTRAAVHVVLHGQTGSSGVLYLAAQDTSFFQPGACNRFHK</sequence>
<feature type="domain" description="PLAT" evidence="2">
    <location>
        <begin position="108"/>
        <end position="162"/>
    </location>
</feature>
<dbReference type="PROSITE" id="PS50095">
    <property type="entry name" value="PLAT"/>
    <property type="match status" value="2"/>
</dbReference>
<dbReference type="Gene3D" id="2.60.60.20">
    <property type="entry name" value="PLAT/LH2 domain"/>
    <property type="match status" value="1"/>
</dbReference>
<dbReference type="Pfam" id="PF01477">
    <property type="entry name" value="PLAT"/>
    <property type="match status" value="1"/>
</dbReference>
<dbReference type="InterPro" id="IPR036392">
    <property type="entry name" value="PLAT/LH2_dom_sf"/>
</dbReference>
<evidence type="ECO:0000256" key="1">
    <source>
        <dbReference type="PROSITE-ProRule" id="PRU00152"/>
    </source>
</evidence>
<dbReference type="PANTHER" id="PTHR45901">
    <property type="entry name" value="PROTEIN CBG12474"/>
    <property type="match status" value="1"/>
</dbReference>
<feature type="unsure residue" description="E or Q" evidence="3">
    <location>
        <position position="108"/>
    </location>
</feature>
<proteinExistence type="predicted"/>
<dbReference type="InterPro" id="IPR052970">
    <property type="entry name" value="Inner_ear_hair_cell_LOXHD"/>
</dbReference>
<protein>
    <submittedName>
        <fullName evidence="3">Lipoxygenase homology domain-containing protein 1-like</fullName>
    </submittedName>
</protein>
<accession>A0A061RHB5</accession>